<evidence type="ECO:0000313" key="4">
    <source>
        <dbReference type="Proteomes" id="UP000466442"/>
    </source>
</evidence>
<proteinExistence type="predicted"/>
<reference evidence="3" key="1">
    <citation type="journal article" date="2021" name="Mol. Ecol. Resour.">
        <title>Apolygus lucorum genome provides insights into omnivorousness and mesophyll feeding.</title>
        <authorList>
            <person name="Liu Y."/>
            <person name="Liu H."/>
            <person name="Wang H."/>
            <person name="Huang T."/>
            <person name="Liu B."/>
            <person name="Yang B."/>
            <person name="Yin L."/>
            <person name="Li B."/>
            <person name="Zhang Y."/>
            <person name="Zhang S."/>
            <person name="Jiang F."/>
            <person name="Zhang X."/>
            <person name="Ren Y."/>
            <person name="Wang B."/>
            <person name="Wang S."/>
            <person name="Lu Y."/>
            <person name="Wu K."/>
            <person name="Fan W."/>
            <person name="Wang G."/>
        </authorList>
    </citation>
    <scope>NUCLEOTIDE SEQUENCE</scope>
    <source>
        <strain evidence="3">12Hb</strain>
    </source>
</reference>
<dbReference type="Proteomes" id="UP000466442">
    <property type="component" value="Unassembled WGS sequence"/>
</dbReference>
<comment type="caution">
    <text evidence="3">The sequence shown here is derived from an EMBL/GenBank/DDBJ whole genome shotgun (WGS) entry which is preliminary data.</text>
</comment>
<accession>A0A8S9XFD3</accession>
<gene>
    <name evidence="3" type="ORF">GE061_017556</name>
</gene>
<keyword evidence="1" id="KW-0175">Coiled coil</keyword>
<evidence type="ECO:0000256" key="1">
    <source>
        <dbReference type="SAM" id="Coils"/>
    </source>
</evidence>
<keyword evidence="4" id="KW-1185">Reference proteome</keyword>
<dbReference type="EMBL" id="WIXP02000008">
    <property type="protein sequence ID" value="KAF6206325.1"/>
    <property type="molecule type" value="Genomic_DNA"/>
</dbReference>
<name>A0A8S9XFD3_APOLU</name>
<evidence type="ECO:0000313" key="3">
    <source>
        <dbReference type="EMBL" id="KAF6206325.1"/>
    </source>
</evidence>
<protein>
    <submittedName>
        <fullName evidence="3">Uncharacterized protein</fullName>
    </submittedName>
</protein>
<organism evidence="3 4">
    <name type="scientific">Apolygus lucorum</name>
    <name type="common">Small green plant bug</name>
    <name type="synonym">Lygocoris lucorum</name>
    <dbReference type="NCBI Taxonomy" id="248454"/>
    <lineage>
        <taxon>Eukaryota</taxon>
        <taxon>Metazoa</taxon>
        <taxon>Ecdysozoa</taxon>
        <taxon>Arthropoda</taxon>
        <taxon>Hexapoda</taxon>
        <taxon>Insecta</taxon>
        <taxon>Pterygota</taxon>
        <taxon>Neoptera</taxon>
        <taxon>Paraneoptera</taxon>
        <taxon>Hemiptera</taxon>
        <taxon>Heteroptera</taxon>
        <taxon>Panheteroptera</taxon>
        <taxon>Cimicomorpha</taxon>
        <taxon>Miridae</taxon>
        <taxon>Mirini</taxon>
        <taxon>Apolygus</taxon>
    </lineage>
</organism>
<feature type="coiled-coil region" evidence="1">
    <location>
        <begin position="97"/>
        <end position="124"/>
    </location>
</feature>
<evidence type="ECO:0000256" key="2">
    <source>
        <dbReference type="SAM" id="MobiDB-lite"/>
    </source>
</evidence>
<sequence>MTEAGNWRGTVSQRRRALAESEVTDTDYEKESLLQTQESPPDATAFCTNCCSHRASVSKVKSKITTRQNLLSNKSDAKVPYKSTSYREEIPVQNSSRTKYQLEMKVLNDELREQEQADKQATCKQKMEDVTEMLRTLSIYAHCLDMRHKVSQRLLVLVEKLVPSKQLHRPPKETTSWTSINRKLQDLVGTIGEHCELPESYADTLEDYRDKAKDFTKATVNFCKILQSNSNVSNTQLRKLELQYDEIKATYCASKSALNCHLDDLLDTRIAVIDRCLQSLCPVLGMTVDCDQEMYNTLKEMPPMRDLVNPPPYRVASVKSLPERLRRRTMDESVDGRGDRSVHSLMGYKTPSWLEASAVV</sequence>
<dbReference type="SUPFAM" id="SSF103657">
    <property type="entry name" value="BAR/IMD domain-like"/>
    <property type="match status" value="1"/>
</dbReference>
<dbReference type="AlphaFoldDB" id="A0A8S9XFD3"/>
<feature type="region of interest" description="Disordered" evidence="2">
    <location>
        <begin position="1"/>
        <end position="29"/>
    </location>
</feature>
<dbReference type="InterPro" id="IPR027267">
    <property type="entry name" value="AH/BAR_dom_sf"/>
</dbReference>
<dbReference type="OrthoDB" id="6607936at2759"/>